<evidence type="ECO:0000313" key="2">
    <source>
        <dbReference type="EMBL" id="GFD52065.1"/>
    </source>
</evidence>
<accession>A0A699WWS8</accession>
<protein>
    <submittedName>
        <fullName evidence="2">Uncharacterized protein</fullName>
    </submittedName>
</protein>
<dbReference type="AlphaFoldDB" id="A0A699WWS8"/>
<evidence type="ECO:0000256" key="1">
    <source>
        <dbReference type="SAM" id="MobiDB-lite"/>
    </source>
</evidence>
<feature type="non-terminal residue" evidence="2">
    <location>
        <position position="1"/>
    </location>
</feature>
<proteinExistence type="predicted"/>
<comment type="caution">
    <text evidence="2">The sequence shown here is derived from an EMBL/GenBank/DDBJ whole genome shotgun (WGS) entry which is preliminary data.</text>
</comment>
<feature type="non-terminal residue" evidence="2">
    <location>
        <position position="110"/>
    </location>
</feature>
<reference evidence="2" key="1">
    <citation type="journal article" date="2019" name="Sci. Rep.">
        <title>Draft genome of Tanacetum cinerariifolium, the natural source of mosquito coil.</title>
        <authorList>
            <person name="Yamashiro T."/>
            <person name="Shiraishi A."/>
            <person name="Satake H."/>
            <person name="Nakayama K."/>
        </authorList>
    </citation>
    <scope>NUCLEOTIDE SEQUENCE</scope>
</reference>
<feature type="compositionally biased region" description="Basic and acidic residues" evidence="1">
    <location>
        <begin position="96"/>
        <end position="110"/>
    </location>
</feature>
<dbReference type="EMBL" id="BKCJ011777509">
    <property type="protein sequence ID" value="GFD52065.1"/>
    <property type="molecule type" value="Genomic_DNA"/>
</dbReference>
<name>A0A699WWS8_TANCI</name>
<gene>
    <name evidence="2" type="ORF">Tci_924034</name>
</gene>
<feature type="region of interest" description="Disordered" evidence="1">
    <location>
        <begin position="91"/>
        <end position="110"/>
    </location>
</feature>
<organism evidence="2">
    <name type="scientific">Tanacetum cinerariifolium</name>
    <name type="common">Dalmatian daisy</name>
    <name type="synonym">Chrysanthemum cinerariifolium</name>
    <dbReference type="NCBI Taxonomy" id="118510"/>
    <lineage>
        <taxon>Eukaryota</taxon>
        <taxon>Viridiplantae</taxon>
        <taxon>Streptophyta</taxon>
        <taxon>Embryophyta</taxon>
        <taxon>Tracheophyta</taxon>
        <taxon>Spermatophyta</taxon>
        <taxon>Magnoliopsida</taxon>
        <taxon>eudicotyledons</taxon>
        <taxon>Gunneridae</taxon>
        <taxon>Pentapetalae</taxon>
        <taxon>asterids</taxon>
        <taxon>campanulids</taxon>
        <taxon>Asterales</taxon>
        <taxon>Asteraceae</taxon>
        <taxon>Asteroideae</taxon>
        <taxon>Anthemideae</taxon>
        <taxon>Anthemidinae</taxon>
        <taxon>Tanacetum</taxon>
    </lineage>
</organism>
<sequence>VEQARMRAVYDDVVAQRCFFGDEQLHARALGPLEGLGAQKLLPLGRGHQAVAGGVEVHIHEHAVAHAHGLALVGVGEEQVFFEAPVEEGAGRTHVAHGEGSKAIDHGQRL</sequence>